<name>A0AAE3J8Z4_9FIRM</name>
<comment type="caution">
    <text evidence="1">The sequence shown here is derived from an EMBL/GenBank/DDBJ whole genome shotgun (WGS) entry which is preliminary data.</text>
</comment>
<evidence type="ECO:0000313" key="1">
    <source>
        <dbReference type="EMBL" id="MCC2210052.1"/>
    </source>
</evidence>
<dbReference type="Proteomes" id="UP001198242">
    <property type="component" value="Unassembled WGS sequence"/>
</dbReference>
<protein>
    <submittedName>
        <fullName evidence="1">Uncharacterized protein</fullName>
    </submittedName>
</protein>
<reference evidence="1 2" key="1">
    <citation type="submission" date="2021-10" db="EMBL/GenBank/DDBJ databases">
        <title>Anaerobic single-cell dispensing facilitates the cultivation of human gut bacteria.</title>
        <authorList>
            <person name="Afrizal A."/>
        </authorList>
    </citation>
    <scope>NUCLEOTIDE SEQUENCE [LARGE SCALE GENOMIC DNA]</scope>
    <source>
        <strain evidence="1 2">CLA-AA-H232</strain>
    </source>
</reference>
<gene>
    <name evidence="1" type="ORF">LKE05_04495</name>
</gene>
<dbReference type="AlphaFoldDB" id="A0AAE3J8Z4"/>
<sequence>MKKNKNKVVLPVACENPNNVSVTTLSLNQVGVKVSDDFEGEKPVKIILTSVDKDCGVYFKMYYVTEDGNIYPMEQDDE</sequence>
<accession>A0AAE3J8Z4</accession>
<dbReference type="EMBL" id="JAJEQM010000005">
    <property type="protein sequence ID" value="MCC2210052.1"/>
    <property type="molecule type" value="Genomic_DNA"/>
</dbReference>
<organism evidence="1 2">
    <name type="scientific">Hominilimicola fabiformis</name>
    <dbReference type="NCBI Taxonomy" id="2885356"/>
    <lineage>
        <taxon>Bacteria</taxon>
        <taxon>Bacillati</taxon>
        <taxon>Bacillota</taxon>
        <taxon>Clostridia</taxon>
        <taxon>Eubacteriales</taxon>
        <taxon>Oscillospiraceae</taxon>
        <taxon>Hominilimicola</taxon>
    </lineage>
</organism>
<evidence type="ECO:0000313" key="2">
    <source>
        <dbReference type="Proteomes" id="UP001198242"/>
    </source>
</evidence>
<proteinExistence type="predicted"/>
<dbReference type="RefSeq" id="WP_308456079.1">
    <property type="nucleotide sequence ID" value="NZ_JAJEQM010000005.1"/>
</dbReference>
<keyword evidence="2" id="KW-1185">Reference proteome</keyword>